<dbReference type="STRING" id="1131731.BAZO_08341"/>
<dbReference type="GO" id="GO:0016740">
    <property type="term" value="F:transferase activity"/>
    <property type="evidence" value="ECO:0007669"/>
    <property type="project" value="UniProtKB-KW"/>
</dbReference>
<dbReference type="Proteomes" id="UP000006315">
    <property type="component" value="Unassembled WGS sequence"/>
</dbReference>
<gene>
    <name evidence="2" type="ORF">BAZO_08341</name>
</gene>
<evidence type="ECO:0000313" key="3">
    <source>
        <dbReference type="Proteomes" id="UP000006315"/>
    </source>
</evidence>
<evidence type="ECO:0000259" key="1">
    <source>
        <dbReference type="Pfam" id="PF04233"/>
    </source>
</evidence>
<dbReference type="NCBIfam" id="TIGR01641">
    <property type="entry name" value="phageSPP1_gp7"/>
    <property type="match status" value="1"/>
</dbReference>
<dbReference type="RefSeq" id="WP_003330933.1">
    <property type="nucleotide sequence ID" value="NZ_AJLR01000046.1"/>
</dbReference>
<dbReference type="PATRIC" id="fig|1131731.3.peg.1742"/>
<comment type="caution">
    <text evidence="2">The sequence shown here is derived from an EMBL/GenBank/DDBJ whole genome shotgun (WGS) entry which is preliminary data.</text>
</comment>
<protein>
    <submittedName>
        <fullName evidence="2">NAD+-asparagine ADP-ribosyltransferase</fullName>
    </submittedName>
</protein>
<dbReference type="EMBL" id="AJLR01000046">
    <property type="protein sequence ID" value="EKN67484.1"/>
    <property type="molecule type" value="Genomic_DNA"/>
</dbReference>
<dbReference type="Pfam" id="PF04233">
    <property type="entry name" value="Phage_Mu_F"/>
    <property type="match status" value="1"/>
</dbReference>
<dbReference type="AlphaFoldDB" id="K6DGU2"/>
<name>K6DGU2_SCHAZ</name>
<accession>K6DGU2</accession>
<keyword evidence="2" id="KW-0808">Transferase</keyword>
<organism evidence="2 3">
    <name type="scientific">Schinkia azotoformans LMG 9581</name>
    <dbReference type="NCBI Taxonomy" id="1131731"/>
    <lineage>
        <taxon>Bacteria</taxon>
        <taxon>Bacillati</taxon>
        <taxon>Bacillota</taxon>
        <taxon>Bacilli</taxon>
        <taxon>Bacillales</taxon>
        <taxon>Bacillaceae</taxon>
        <taxon>Calidifontibacillus/Schinkia group</taxon>
        <taxon>Schinkia</taxon>
    </lineage>
</organism>
<sequence length="534" mass="61315">MSKAYWENRAAQRELESQVIASKYLASMSQSLREAQQDIIRQIETFYSRYANENKVTLAEAKRYLTAKELKDFKNIDLKRFREMSLSGNPEYERILNAASYRVRISRLEAMNLMIEMRMAELYGGPNGLRRYTYTGLMEVYQNSYYKTMFDLSMQGAISGKVAALTDETMKEALTYNWSGKEFSERIWGHQKSTFQSIQKTLERGFAAGHSIDRTTKAIMEATNVSYSRAEALVRTESNFFHNLAARNSYADAGIEKYEILATLDHRTSDICREQDGKIYSEKDFKPGTNAPPFHVRCRTTTIPWFDESKYMDGEKRQSADGLIDSMTYVEWYERYVINPNSQSSQSLKQAKNIGSKHLITDQAIEKVPYIEIPGYSEKENRSIQLMHQDLLRLAKEQNNSDEVMMIKPKTGAVVTVLGDNDEVDPSKDHNATLLIKNSGDSILTVMHNHPGLSGFSLNDLRFFITNDSVKTLTIITNLGQVKFLTKANKYHKSKIFELLKKHFGGYTIDNDIDSKIEKFLKEANVYGIISKRR</sequence>
<keyword evidence="3" id="KW-1185">Reference proteome</keyword>
<evidence type="ECO:0000313" key="2">
    <source>
        <dbReference type="EMBL" id="EKN67484.1"/>
    </source>
</evidence>
<reference evidence="2 3" key="1">
    <citation type="journal article" date="2012" name="Front. Microbiol.">
        <title>Redundancy and modularity in membrane-associated dissimilatory nitrate reduction in Bacillus.</title>
        <authorList>
            <person name="Heylen K."/>
            <person name="Keltjens J."/>
        </authorList>
    </citation>
    <scope>NUCLEOTIDE SEQUENCE [LARGE SCALE GENOMIC DNA]</scope>
    <source>
        <strain evidence="2 3">LMG 9581</strain>
    </source>
</reference>
<dbReference type="InterPro" id="IPR006528">
    <property type="entry name" value="Phage_head_morphogenesis_dom"/>
</dbReference>
<proteinExistence type="predicted"/>
<feature type="domain" description="Phage head morphogenesis" evidence="1">
    <location>
        <begin position="196"/>
        <end position="303"/>
    </location>
</feature>